<keyword evidence="3" id="KW-1185">Reference proteome</keyword>
<evidence type="ECO:0000256" key="1">
    <source>
        <dbReference type="SAM" id="MobiDB-lite"/>
    </source>
</evidence>
<proteinExistence type="predicted"/>
<feature type="region of interest" description="Disordered" evidence="1">
    <location>
        <begin position="1"/>
        <end position="22"/>
    </location>
</feature>
<reference evidence="2 3" key="1">
    <citation type="submission" date="2023-01" db="EMBL/GenBank/DDBJ databases">
        <title>Analysis of 21 Apiospora genomes using comparative genomics revels a genus with tremendous synthesis potential of carbohydrate active enzymes and secondary metabolites.</title>
        <authorList>
            <person name="Sorensen T."/>
        </authorList>
    </citation>
    <scope>NUCLEOTIDE SEQUENCE [LARGE SCALE GENOMIC DNA]</scope>
    <source>
        <strain evidence="2 3">CBS 135458</strain>
    </source>
</reference>
<evidence type="ECO:0000313" key="3">
    <source>
        <dbReference type="Proteomes" id="UP001480595"/>
    </source>
</evidence>
<dbReference type="RefSeq" id="XP_066711837.1">
    <property type="nucleotide sequence ID" value="XM_066862727.1"/>
</dbReference>
<gene>
    <name evidence="2" type="ORF">PG994_011318</name>
</gene>
<feature type="region of interest" description="Disordered" evidence="1">
    <location>
        <begin position="48"/>
        <end position="68"/>
    </location>
</feature>
<sequence>MPHNTSPRAVHPSSTAKCQYSATDSFELPPEVMARNGDQQLAQLRCLPRARPQFNKTTADDNAGPGAW</sequence>
<name>A0ABR1TSH2_9PEZI</name>
<evidence type="ECO:0000313" key="2">
    <source>
        <dbReference type="EMBL" id="KAK8049588.1"/>
    </source>
</evidence>
<dbReference type="GeneID" id="92095790"/>
<accession>A0ABR1TSH2</accession>
<dbReference type="EMBL" id="JAQQWL010000011">
    <property type="protein sequence ID" value="KAK8049588.1"/>
    <property type="molecule type" value="Genomic_DNA"/>
</dbReference>
<dbReference type="Proteomes" id="UP001480595">
    <property type="component" value="Unassembled WGS sequence"/>
</dbReference>
<protein>
    <submittedName>
        <fullName evidence="2">Uncharacterized protein</fullName>
    </submittedName>
</protein>
<comment type="caution">
    <text evidence="2">The sequence shown here is derived from an EMBL/GenBank/DDBJ whole genome shotgun (WGS) entry which is preliminary data.</text>
</comment>
<organism evidence="2 3">
    <name type="scientific">Apiospora phragmitis</name>
    <dbReference type="NCBI Taxonomy" id="2905665"/>
    <lineage>
        <taxon>Eukaryota</taxon>
        <taxon>Fungi</taxon>
        <taxon>Dikarya</taxon>
        <taxon>Ascomycota</taxon>
        <taxon>Pezizomycotina</taxon>
        <taxon>Sordariomycetes</taxon>
        <taxon>Xylariomycetidae</taxon>
        <taxon>Amphisphaeriales</taxon>
        <taxon>Apiosporaceae</taxon>
        <taxon>Apiospora</taxon>
    </lineage>
</organism>